<keyword evidence="10" id="KW-1208">Phospholipid metabolism</keyword>
<evidence type="ECO:0000256" key="13">
    <source>
        <dbReference type="SAM" id="Phobius"/>
    </source>
</evidence>
<evidence type="ECO:0000256" key="4">
    <source>
        <dbReference type="ARBA" id="ARBA00022679"/>
    </source>
</evidence>
<feature type="transmembrane region" description="Helical" evidence="13">
    <location>
        <begin position="178"/>
        <end position="200"/>
    </location>
</feature>
<evidence type="ECO:0000256" key="6">
    <source>
        <dbReference type="ARBA" id="ARBA00022989"/>
    </source>
</evidence>
<dbReference type="STRING" id="332524.SAMN04487766_103200"/>
<dbReference type="GO" id="GO:0046474">
    <property type="term" value="P:glycerophospholipid biosynthetic process"/>
    <property type="evidence" value="ECO:0007669"/>
    <property type="project" value="TreeGrafter"/>
</dbReference>
<dbReference type="NCBIfam" id="TIGR00560">
    <property type="entry name" value="pgsA"/>
    <property type="match status" value="1"/>
</dbReference>
<comment type="similarity">
    <text evidence="2 12">Belongs to the CDP-alcohol phosphatidyltransferase class-I family.</text>
</comment>
<evidence type="ECO:0000256" key="8">
    <source>
        <dbReference type="ARBA" id="ARBA00023136"/>
    </source>
</evidence>
<keyword evidence="7" id="KW-0443">Lipid metabolism</keyword>
<dbReference type="PANTHER" id="PTHR14269">
    <property type="entry name" value="CDP-DIACYLGLYCEROL--GLYCEROL-3-PHOSPHATE 3-PHOSPHATIDYLTRANSFERASE-RELATED"/>
    <property type="match status" value="1"/>
</dbReference>
<comment type="subcellular location">
    <subcellularLocation>
        <location evidence="1">Membrane</location>
        <topology evidence="1">Multi-pass membrane protein</topology>
    </subcellularLocation>
</comment>
<evidence type="ECO:0000256" key="3">
    <source>
        <dbReference type="ARBA" id="ARBA00022516"/>
    </source>
</evidence>
<dbReference type="Gene3D" id="1.20.120.1760">
    <property type="match status" value="1"/>
</dbReference>
<dbReference type="InterPro" id="IPR050324">
    <property type="entry name" value="CDP-alcohol_PTase-I"/>
</dbReference>
<evidence type="ECO:0000256" key="5">
    <source>
        <dbReference type="ARBA" id="ARBA00022692"/>
    </source>
</evidence>
<dbReference type="GO" id="GO:0016020">
    <property type="term" value="C:membrane"/>
    <property type="evidence" value="ECO:0007669"/>
    <property type="project" value="UniProtKB-SubCell"/>
</dbReference>
<dbReference type="InterPro" id="IPR000462">
    <property type="entry name" value="CDP-OH_P_trans"/>
</dbReference>
<sequence>MSGPGRTKLTVMNTKTPIPPERSAPLLNVANALTVLRLILVPVFVWLMLQPGDPIRLVATAVFIVAAITDRLDGQLARSRNLITSFGKIADPIADKALTLSAFILLSVDGRLWWWVTIVIIARELGITLLRFIMLRRAVMAASRGGKLKTTLQMIGIIGLLTPWALFLPDALATVLTALAYAAIGAALVVTVVTGVDYVLQARRIARAEEAA</sequence>
<protein>
    <recommendedName>
        <fullName evidence="11">CDP-diacylglycerol--glycerol-3-phosphate 3-phosphatidyltransferase</fullName>
        <ecNumber evidence="11">2.7.8.5</ecNumber>
    </recommendedName>
</protein>
<evidence type="ECO:0000256" key="11">
    <source>
        <dbReference type="NCBIfam" id="TIGR00560"/>
    </source>
</evidence>
<evidence type="ECO:0000256" key="10">
    <source>
        <dbReference type="ARBA" id="ARBA00023264"/>
    </source>
</evidence>
<accession>A0A1G9ZJ74</accession>
<dbReference type="EC" id="2.7.8.5" evidence="11"/>
<keyword evidence="8 13" id="KW-0472">Membrane</keyword>
<keyword evidence="15" id="KW-1185">Reference proteome</keyword>
<dbReference type="PIRSF" id="PIRSF000847">
    <property type="entry name" value="Phos_ph_gly_syn"/>
    <property type="match status" value="1"/>
</dbReference>
<evidence type="ECO:0000256" key="7">
    <source>
        <dbReference type="ARBA" id="ARBA00023098"/>
    </source>
</evidence>
<dbReference type="PANTHER" id="PTHR14269:SF52">
    <property type="entry name" value="PHOSPHATIDYLGLYCEROPHOSPHATE SYNTHASE-RELATED"/>
    <property type="match status" value="1"/>
</dbReference>
<keyword evidence="4 12" id="KW-0808">Transferase</keyword>
<evidence type="ECO:0000313" key="15">
    <source>
        <dbReference type="Proteomes" id="UP000198541"/>
    </source>
</evidence>
<dbReference type="EMBL" id="FNIM01000001">
    <property type="protein sequence ID" value="SDN20646.1"/>
    <property type="molecule type" value="Genomic_DNA"/>
</dbReference>
<evidence type="ECO:0000256" key="1">
    <source>
        <dbReference type="ARBA" id="ARBA00004141"/>
    </source>
</evidence>
<dbReference type="Pfam" id="PF01066">
    <property type="entry name" value="CDP-OH_P_transf"/>
    <property type="match status" value="1"/>
</dbReference>
<evidence type="ECO:0000256" key="2">
    <source>
        <dbReference type="ARBA" id="ARBA00010441"/>
    </source>
</evidence>
<organism evidence="14 15">
    <name type="scientific">Actinomyces ruminicola</name>
    <dbReference type="NCBI Taxonomy" id="332524"/>
    <lineage>
        <taxon>Bacteria</taxon>
        <taxon>Bacillati</taxon>
        <taxon>Actinomycetota</taxon>
        <taxon>Actinomycetes</taxon>
        <taxon>Actinomycetales</taxon>
        <taxon>Actinomycetaceae</taxon>
        <taxon>Actinomyces</taxon>
    </lineage>
</organism>
<dbReference type="InterPro" id="IPR048254">
    <property type="entry name" value="CDP_ALCOHOL_P_TRANSF_CS"/>
</dbReference>
<reference evidence="15" key="1">
    <citation type="submission" date="2016-10" db="EMBL/GenBank/DDBJ databases">
        <authorList>
            <person name="Varghese N."/>
            <person name="Submissions S."/>
        </authorList>
    </citation>
    <scope>NUCLEOTIDE SEQUENCE [LARGE SCALE GENOMIC DNA]</scope>
    <source>
        <strain evidence="15">DSM 27982</strain>
    </source>
</reference>
<dbReference type="UniPathway" id="UPA00085"/>
<keyword evidence="3" id="KW-0444">Lipid biosynthesis</keyword>
<name>A0A1G9ZJ74_9ACTO</name>
<feature type="transmembrane region" description="Helical" evidence="13">
    <location>
        <begin position="26"/>
        <end position="49"/>
    </location>
</feature>
<keyword evidence="6 13" id="KW-1133">Transmembrane helix</keyword>
<feature type="transmembrane region" description="Helical" evidence="13">
    <location>
        <begin position="112"/>
        <end position="133"/>
    </location>
</feature>
<dbReference type="GO" id="GO:0008444">
    <property type="term" value="F:CDP-diacylglycerol-glycerol-3-phosphate 3-phosphatidyltransferase activity"/>
    <property type="evidence" value="ECO:0007669"/>
    <property type="project" value="UniProtKB-UniRule"/>
</dbReference>
<evidence type="ECO:0000313" key="14">
    <source>
        <dbReference type="EMBL" id="SDN20646.1"/>
    </source>
</evidence>
<dbReference type="Proteomes" id="UP000198541">
    <property type="component" value="Unassembled WGS sequence"/>
</dbReference>
<evidence type="ECO:0000256" key="9">
    <source>
        <dbReference type="ARBA" id="ARBA00023209"/>
    </source>
</evidence>
<dbReference type="InterPro" id="IPR004570">
    <property type="entry name" value="Phosphatidylglycerol_P_synth"/>
</dbReference>
<feature type="transmembrane region" description="Helical" evidence="13">
    <location>
        <begin position="154"/>
        <end position="172"/>
    </location>
</feature>
<dbReference type="AlphaFoldDB" id="A0A1G9ZJ74"/>
<evidence type="ECO:0000256" key="12">
    <source>
        <dbReference type="RuleBase" id="RU003750"/>
    </source>
</evidence>
<keyword evidence="9" id="KW-0594">Phospholipid biosynthesis</keyword>
<dbReference type="InterPro" id="IPR043130">
    <property type="entry name" value="CDP-OH_PTrfase_TM_dom"/>
</dbReference>
<keyword evidence="5 13" id="KW-0812">Transmembrane</keyword>
<dbReference type="PROSITE" id="PS00379">
    <property type="entry name" value="CDP_ALCOHOL_P_TRANSF"/>
    <property type="match status" value="1"/>
</dbReference>
<gene>
    <name evidence="14" type="ORF">SAMN05216355_101204</name>
</gene>
<proteinExistence type="inferred from homology"/>